<organism evidence="14 15">
    <name type="scientific">Colletotrichum siamense</name>
    <name type="common">Anthracnose fungus</name>
    <dbReference type="NCBI Taxonomy" id="690259"/>
    <lineage>
        <taxon>Eukaryota</taxon>
        <taxon>Fungi</taxon>
        <taxon>Dikarya</taxon>
        <taxon>Ascomycota</taxon>
        <taxon>Pezizomycotina</taxon>
        <taxon>Sordariomycetes</taxon>
        <taxon>Hypocreomycetidae</taxon>
        <taxon>Glomerellales</taxon>
        <taxon>Glomerellaceae</taxon>
        <taxon>Colletotrichum</taxon>
        <taxon>Colletotrichum gloeosporioides species complex</taxon>
    </lineage>
</organism>
<feature type="transmembrane region" description="Helical" evidence="11">
    <location>
        <begin position="1891"/>
        <end position="1914"/>
    </location>
</feature>
<evidence type="ECO:0000256" key="8">
    <source>
        <dbReference type="ARBA" id="ARBA00023136"/>
    </source>
</evidence>
<comment type="subcellular location">
    <subcellularLocation>
        <location evidence="1">Cell membrane</location>
        <topology evidence="1">Multi-pass membrane protein</topology>
    </subcellularLocation>
</comment>
<keyword evidence="5" id="KW-0547">Nucleotide-binding</keyword>
<evidence type="ECO:0000256" key="3">
    <source>
        <dbReference type="ARBA" id="ARBA00022475"/>
    </source>
</evidence>
<feature type="transmembrane region" description="Helical" evidence="11">
    <location>
        <begin position="1778"/>
        <end position="1800"/>
    </location>
</feature>
<dbReference type="PANTHER" id="PTHR24223">
    <property type="entry name" value="ATP-BINDING CASSETTE SUB-FAMILY C"/>
    <property type="match status" value="1"/>
</dbReference>
<dbReference type="Proteomes" id="UP000711996">
    <property type="component" value="Unassembled WGS sequence"/>
</dbReference>
<dbReference type="FunFam" id="3.40.50.300:FF:000838">
    <property type="entry name" value="ABC multidrug transporter (Eurofung)"/>
    <property type="match status" value="1"/>
</dbReference>
<dbReference type="InterPro" id="IPR003593">
    <property type="entry name" value="AAA+_ATPase"/>
</dbReference>
<feature type="transmembrane region" description="Helical" evidence="11">
    <location>
        <begin position="1656"/>
        <end position="1677"/>
    </location>
</feature>
<evidence type="ECO:0000256" key="4">
    <source>
        <dbReference type="ARBA" id="ARBA00022692"/>
    </source>
</evidence>
<evidence type="ECO:0000256" key="5">
    <source>
        <dbReference type="ARBA" id="ARBA00022741"/>
    </source>
</evidence>
<dbReference type="InterPro" id="IPR036640">
    <property type="entry name" value="ABC1_TM_sf"/>
</dbReference>
<evidence type="ECO:0000256" key="9">
    <source>
        <dbReference type="ARBA" id="ARBA00023180"/>
    </source>
</evidence>
<dbReference type="Gene3D" id="3.40.50.300">
    <property type="entry name" value="P-loop containing nucleotide triphosphate hydrolases"/>
    <property type="match status" value="2"/>
</dbReference>
<keyword evidence="7 11" id="KW-1133">Transmembrane helix</keyword>
<evidence type="ECO:0000259" key="13">
    <source>
        <dbReference type="PROSITE" id="PS50929"/>
    </source>
</evidence>
<keyword evidence="6" id="KW-0067">ATP-binding</keyword>
<dbReference type="SUPFAM" id="SSF90123">
    <property type="entry name" value="ABC transporter transmembrane region"/>
    <property type="match status" value="2"/>
</dbReference>
<feature type="domain" description="ABC transmembrane type-1" evidence="13">
    <location>
        <begin position="1037"/>
        <end position="1313"/>
    </location>
</feature>
<accession>A0A9P5K9K0</accession>
<feature type="transmembrane region" description="Helical" evidence="11">
    <location>
        <begin position="1135"/>
        <end position="1157"/>
    </location>
</feature>
<dbReference type="OrthoDB" id="6500128at2759"/>
<evidence type="ECO:0000256" key="6">
    <source>
        <dbReference type="ARBA" id="ARBA00022840"/>
    </source>
</evidence>
<dbReference type="SUPFAM" id="SSF52540">
    <property type="entry name" value="P-loop containing nucleoside triphosphate hydrolases"/>
    <property type="match status" value="2"/>
</dbReference>
<dbReference type="Pfam" id="PF24357">
    <property type="entry name" value="TMD0_ABC"/>
    <property type="match status" value="1"/>
</dbReference>
<dbReference type="InterPro" id="IPR044726">
    <property type="entry name" value="ABCC_6TM_D2"/>
</dbReference>
<dbReference type="GO" id="GO:0005886">
    <property type="term" value="C:plasma membrane"/>
    <property type="evidence" value="ECO:0007669"/>
    <property type="project" value="UniProtKB-SubCell"/>
</dbReference>
<evidence type="ECO:0000256" key="2">
    <source>
        <dbReference type="ARBA" id="ARBA00022448"/>
    </source>
</evidence>
<evidence type="ECO:0000259" key="12">
    <source>
        <dbReference type="PROSITE" id="PS50893"/>
    </source>
</evidence>
<dbReference type="InterPro" id="IPR017871">
    <property type="entry name" value="ABC_transporter-like_CS"/>
</dbReference>
<evidence type="ECO:0000256" key="7">
    <source>
        <dbReference type="ARBA" id="ARBA00022989"/>
    </source>
</evidence>
<dbReference type="InterPro" id="IPR003439">
    <property type="entry name" value="ABC_transporter-like_ATP-bd"/>
</dbReference>
<keyword evidence="9" id="KW-0325">Glycoprotein</keyword>
<keyword evidence="2" id="KW-0813">Transport</keyword>
<evidence type="ECO:0000313" key="14">
    <source>
        <dbReference type="EMBL" id="KAF4865090.1"/>
    </source>
</evidence>
<feature type="transmembrane region" description="Helical" evidence="11">
    <location>
        <begin position="789"/>
        <end position="808"/>
    </location>
</feature>
<keyword evidence="3" id="KW-1003">Cell membrane</keyword>
<feature type="transmembrane region" description="Helical" evidence="11">
    <location>
        <begin position="855"/>
        <end position="875"/>
    </location>
</feature>
<dbReference type="InterPro" id="IPR011990">
    <property type="entry name" value="TPR-like_helical_dom_sf"/>
</dbReference>
<feature type="domain" description="ABC transporter" evidence="12">
    <location>
        <begin position="1984"/>
        <end position="2213"/>
    </location>
</feature>
<dbReference type="InterPro" id="IPR011527">
    <property type="entry name" value="ABC1_TM_dom"/>
</dbReference>
<dbReference type="Pfam" id="PF00664">
    <property type="entry name" value="ABC_membrane"/>
    <property type="match status" value="1"/>
</dbReference>
<sequence length="2216" mass="245339">MEAVCLCSSVRLLSNQYDESQARNLIPALNRHLEDLRRLLAQSKSLSRDVQFHVTPRNQRTSKALAVDSLDLTPVNQVREQFRENIDGFWAVSDNRVPAELRRRLACVVIFLRSKLDAQVLVPPQVAEIFPGQHNYSDIRNSGRKYIQIARKLGGLGAILWLPLDVPPSTYERYLNIDDEEVFSHLLNLSPRYEDYTAFVQRLILSQLRDPALPSSYYNLFYDYADVLPATDQLLLLLYAYGGSDVPEALLKGVRSPQRRWNSDGEIETVTSDKFGLPTELTNLLSDDIECSRATESPYINKHGLEDRTNVWSLCSELAMFFSRVLTPKTMDELGNVALKLLCFVVPPCYEGNTEWSPTLKAAVWAVMDKATTTFKVPTPLKAEVIDALLYFSERDHIPMRRAAVDRAKSFLRKPMPYYFHASVVLSRSNLLRLDGEFAKSEAHIRDFIWRGPQPSTRKDHALLGRLHISQIENKIKCYDNDVSSFIYNWQAEQPLSTLDIEVTFRLQSTAARFFQSIGDFGAARASIEHLMSLDMTKPIRQNTRRLLCGRLADIYCNMQEWAMAADILQTELGTTEDAERCRRGPRRLLLASAEVDIGLQRLDAAEATLKELEGYEPAELDNLHDQQLHMRLFIGHARIASFRADRQAAVLRWKFALEEAQKMYTLGPGGGFTTAITHLSLAHALLAMGDRDGARESWAAGVEILRTEICEFWLPIVPTLWLQMVARDVHESQGTSSDCSTTSAMGLWPAPRVPFGAAVCPDDSLGRLVLGPHRGCSRAPYFDNQFEVFGSIVPCGIAILWGLHRVWKLWNKPAVNQGSWVAHLKLILWHALAAIQILTLGVAAIRGGEVAGDTTIIIASGSLAIASSVLFVFVSRLEHRRARAPSAVLQTSLLATIIFDAARLPREWAYAYNGGLAIVNLLTVQLVIKAVLLAAESASKPAFITIPATRATREELSGIFGRSLSLWLNPLFKLGWKKDLVTEDLEPVDEALSGEKLLERLSTAWQNVDQTRTHDLSIALLKAFSPELLYTHFPRFIKVAFGLAQPILVQITIEYIQNHETTPVEDGYWLIAQFAFVFIGNAVSSLWTSQLSYRLITSIRGALIAIIYQNMLSLRAESGTSETAVALMGTEVEWITVAAEWCLAVVPNLVQVALAMWILGNQLGAACITPVLIAVVSVLIAAQLGKLIPPRQRRWREAIQKRVGVTTQVMGSVKGVKMSGLSGTVQDQIQGLRDFELEESKEFRKIQISNVLVGQLPSIMTPSITLAAFAIAQRLAGGAPLNVVQAFTSLSLLGILINPVSELVMVPRHLAMTIGCLDKIQEFLAKEKRDDYRNVKSRRQGQPNGAVQEPTSDQPLIKVSDGSFGWSTDKAILHDLDLEIKPATLTVVVGPVGSGKSTLLKSLVGETYRIAGDVEYAASPEVAYCDQDPWILNQSIRENITGGANYDAVLYDKVIAACQLEEDIRLLPDADGTIVGSSGAALSGGQKRRIALARAIYSGKQVIIMDDTLKGLDSNTASKCFNALFGAQGLLRSVQADQKRSVIFATHNDKLPLLVSLRSPPAQWLRFADQILSLSADGKISERGSFEELSKSGGYVSKLRVTQLSDSDEDTPENSDEDTKDDVEAPTKAKPIAGVKPNGAEKLKESRGAANTSSLLYYIKSMGTSAFLLFATMVLFQMGCRTMQRLWVKFWVAANEDHSDPNLGMWVGVYVLWGVLTEVAVAIETYYFLVIIVPHSAKGLHFGVLKAALAAPMSFFVKTDTGVIINRFSQDMNLIDLPLPLAFMLTFDYFTLAIAEIVLTTLATPQLTLLIPLLFLALYLLQRVYLQTSRQIRLLDLEAKSPLFSHFLASAAGLVTIRALAFTGRAEAENLARLDMSQRAFYVMGSLQKWLLLVLNLVVAALAVLLVSLAVALRESVDPGLLGVALVSVMGFGYLSMLLLKYWADLETSLGAVARIREFQMETPTEVDGDKEVESVWPDRGRVKVRGVAAAYDDHQVLRGINLDIQPGEKVAICGRTGSGKSTLLALLLRLHDLSSGIIEVDGVDISTMPISRLRESLVALPQDALFLPGSVRRNLDPLSKCEDAAVWEALEKTRLKSLFEDKGGLDVDFETEWLSAGQKQLFCMARAMLRESRVLLLDEATSSLDQATEQVVQDLIRSEFDGWTVIVIAHRLQAVVDFDKIVALQDGEVVEFDHPKTLLERGGVFASLWKLQEG</sequence>
<feature type="region of interest" description="Disordered" evidence="10">
    <location>
        <begin position="1333"/>
        <end position="1356"/>
    </location>
</feature>
<reference evidence="14" key="1">
    <citation type="submission" date="2019-06" db="EMBL/GenBank/DDBJ databases">
        <authorList>
            <person name="Gan P."/>
            <person name="Shirasu K."/>
        </authorList>
    </citation>
    <scope>NUCLEOTIDE SEQUENCE [LARGE SCALE GENOMIC DNA]</scope>
    <source>
        <strain evidence="14">CAD2</strain>
    </source>
</reference>
<keyword evidence="15" id="KW-1185">Reference proteome</keyword>
<feature type="region of interest" description="Disordered" evidence="10">
    <location>
        <begin position="1603"/>
        <end position="1646"/>
    </location>
</feature>
<keyword evidence="4 11" id="KW-0812">Transmembrane</keyword>
<dbReference type="Pfam" id="PF00005">
    <property type="entry name" value="ABC_tran"/>
    <property type="match status" value="2"/>
</dbReference>
<dbReference type="CDD" id="cd03244">
    <property type="entry name" value="ABCC_MRP_domain2"/>
    <property type="match status" value="1"/>
</dbReference>
<evidence type="ECO:0000256" key="10">
    <source>
        <dbReference type="SAM" id="MobiDB-lite"/>
    </source>
</evidence>
<dbReference type="PROSITE" id="PS50893">
    <property type="entry name" value="ABC_TRANSPORTER_2"/>
    <property type="match status" value="2"/>
</dbReference>
<feature type="transmembrane region" description="Helical" evidence="11">
    <location>
        <begin position="1164"/>
        <end position="1185"/>
    </location>
</feature>
<feature type="compositionally biased region" description="Polar residues" evidence="10">
    <location>
        <begin position="1341"/>
        <end position="1355"/>
    </location>
</feature>
<dbReference type="InterPro" id="IPR044746">
    <property type="entry name" value="ABCC_6TM_D1"/>
</dbReference>
<evidence type="ECO:0000313" key="15">
    <source>
        <dbReference type="Proteomes" id="UP000711996"/>
    </source>
</evidence>
<gene>
    <name evidence="14" type="primary">atnG-1</name>
    <name evidence="14" type="ORF">CGCSCA2_v001557</name>
</gene>
<evidence type="ECO:0000256" key="1">
    <source>
        <dbReference type="ARBA" id="ARBA00004651"/>
    </source>
</evidence>
<dbReference type="Gene3D" id="1.20.1560.10">
    <property type="entry name" value="ABC transporter type 1, transmembrane domain"/>
    <property type="match status" value="2"/>
</dbReference>
<dbReference type="InterPro" id="IPR056227">
    <property type="entry name" value="TMD0_ABC"/>
</dbReference>
<dbReference type="CDD" id="cd18579">
    <property type="entry name" value="ABC_6TM_ABCC_D1"/>
    <property type="match status" value="1"/>
</dbReference>
<dbReference type="InterPro" id="IPR027417">
    <property type="entry name" value="P-loop_NTPase"/>
</dbReference>
<dbReference type="GO" id="GO:0005524">
    <property type="term" value="F:ATP binding"/>
    <property type="evidence" value="ECO:0007669"/>
    <property type="project" value="UniProtKB-KW"/>
</dbReference>
<feature type="transmembrane region" description="Helical" evidence="11">
    <location>
        <begin position="1844"/>
        <end position="1862"/>
    </location>
</feature>
<feature type="transmembrane region" description="Helical" evidence="11">
    <location>
        <begin position="1711"/>
        <end position="1734"/>
    </location>
</feature>
<dbReference type="CDD" id="cd18580">
    <property type="entry name" value="ABC_6TM_ABCC_D2"/>
    <property type="match status" value="1"/>
</dbReference>
<dbReference type="FunFam" id="1.20.1560.10:FF:000066">
    <property type="entry name" value="ABC multidrug transporter (Eurofung)"/>
    <property type="match status" value="1"/>
</dbReference>
<feature type="compositionally biased region" description="Acidic residues" evidence="10">
    <location>
        <begin position="1607"/>
        <end position="1622"/>
    </location>
</feature>
<dbReference type="PROSITE" id="PS00211">
    <property type="entry name" value="ABC_TRANSPORTER_1"/>
    <property type="match status" value="2"/>
</dbReference>
<dbReference type="GO" id="GO:0016887">
    <property type="term" value="F:ATP hydrolysis activity"/>
    <property type="evidence" value="ECO:0007669"/>
    <property type="project" value="InterPro"/>
</dbReference>
<evidence type="ECO:0000256" key="11">
    <source>
        <dbReference type="SAM" id="Phobius"/>
    </source>
</evidence>
<dbReference type="PROSITE" id="PS50929">
    <property type="entry name" value="ABC_TM1F"/>
    <property type="match status" value="2"/>
</dbReference>
<dbReference type="GO" id="GO:0140359">
    <property type="term" value="F:ABC-type transporter activity"/>
    <property type="evidence" value="ECO:0007669"/>
    <property type="project" value="InterPro"/>
</dbReference>
<dbReference type="EMBL" id="QPMT01000003">
    <property type="protein sequence ID" value="KAF4865090.1"/>
    <property type="molecule type" value="Genomic_DNA"/>
</dbReference>
<feature type="domain" description="ABC transmembrane type-1" evidence="13">
    <location>
        <begin position="1687"/>
        <end position="1949"/>
    </location>
</feature>
<feature type="transmembrane region" description="Helical" evidence="11">
    <location>
        <begin position="1806"/>
        <end position="1823"/>
    </location>
</feature>
<dbReference type="Gene3D" id="1.25.40.10">
    <property type="entry name" value="Tetratricopeptide repeat domain"/>
    <property type="match status" value="1"/>
</dbReference>
<dbReference type="SMART" id="SM00382">
    <property type="entry name" value="AAA"/>
    <property type="match status" value="2"/>
</dbReference>
<feature type="transmembrane region" description="Helical" evidence="11">
    <location>
        <begin position="828"/>
        <end position="849"/>
    </location>
</feature>
<proteinExistence type="predicted"/>
<dbReference type="InterPro" id="IPR050173">
    <property type="entry name" value="ABC_transporter_C-like"/>
</dbReference>
<dbReference type="PANTHER" id="PTHR24223:SF399">
    <property type="entry name" value="ABC TRANSPORTER ATNG"/>
    <property type="match status" value="1"/>
</dbReference>
<feature type="transmembrane region" description="Helical" evidence="11">
    <location>
        <begin position="1921"/>
        <end position="1945"/>
    </location>
</feature>
<feature type="domain" description="ABC transporter" evidence="12">
    <location>
        <begin position="1358"/>
        <end position="1603"/>
    </location>
</feature>
<protein>
    <submittedName>
        <fullName evidence="14">ABC transporter atnG</fullName>
    </submittedName>
</protein>
<name>A0A9P5K9K0_COLSI</name>
<keyword evidence="8 11" id="KW-0472">Membrane</keyword>
<comment type="caution">
    <text evidence="14">The sequence shown here is derived from an EMBL/GenBank/DDBJ whole genome shotgun (WGS) entry which is preliminary data.</text>
</comment>